<dbReference type="AlphaFoldDB" id="A0A7W9BCY9"/>
<gene>
    <name evidence="1" type="ORF">FHS94_001417</name>
</gene>
<dbReference type="Proteomes" id="UP000546200">
    <property type="component" value="Unassembled WGS sequence"/>
</dbReference>
<evidence type="ECO:0000313" key="1">
    <source>
        <dbReference type="EMBL" id="MBB5714581.1"/>
    </source>
</evidence>
<proteinExistence type="predicted"/>
<dbReference type="EMBL" id="JACIJK010000004">
    <property type="protein sequence ID" value="MBB5714581.1"/>
    <property type="molecule type" value="Genomic_DNA"/>
</dbReference>
<comment type="caution">
    <text evidence="1">The sequence shown here is derived from an EMBL/GenBank/DDBJ whole genome shotgun (WGS) entry which is preliminary data.</text>
</comment>
<name>A0A7W9BCY9_9SPHN</name>
<evidence type="ECO:0000313" key="2">
    <source>
        <dbReference type="Proteomes" id="UP000546200"/>
    </source>
</evidence>
<reference evidence="1 2" key="1">
    <citation type="submission" date="2020-08" db="EMBL/GenBank/DDBJ databases">
        <title>Genomic Encyclopedia of Type Strains, Phase IV (KMG-IV): sequencing the most valuable type-strain genomes for metagenomic binning, comparative biology and taxonomic classification.</title>
        <authorList>
            <person name="Goeker M."/>
        </authorList>
    </citation>
    <scope>NUCLEOTIDE SEQUENCE [LARGE SCALE GENOMIC DNA]</scope>
    <source>
        <strain evidence="1 2">DSM 100044</strain>
    </source>
</reference>
<accession>A0A7W9BCY9</accession>
<sequence>MSVKVVQLGALLLKVWNTVRVILVREKPD</sequence>
<organism evidence="1 2">
    <name type="scientific">Sphingomonas aerophila</name>
    <dbReference type="NCBI Taxonomy" id="1344948"/>
    <lineage>
        <taxon>Bacteria</taxon>
        <taxon>Pseudomonadati</taxon>
        <taxon>Pseudomonadota</taxon>
        <taxon>Alphaproteobacteria</taxon>
        <taxon>Sphingomonadales</taxon>
        <taxon>Sphingomonadaceae</taxon>
        <taxon>Sphingomonas</taxon>
    </lineage>
</organism>
<protein>
    <submittedName>
        <fullName evidence="1">Uncharacterized protein</fullName>
    </submittedName>
</protein>
<keyword evidence="2" id="KW-1185">Reference proteome</keyword>